<dbReference type="EMBL" id="JABVXQ010000006">
    <property type="protein sequence ID" value="KAF6104512.1"/>
    <property type="molecule type" value="Genomic_DNA"/>
</dbReference>
<sequence length="252" mass="26255">MITQPKCLRAGIRAQAVSAARQRCPSSSSSRVGLRGSRKAPLHPRLLGFGPASLPLTAPRDHGQQGRRPIWVRIPNIPQKARPPPGPTVMSFCGTRPQHRGDGGDQWGRRRLEPVKADTGQASQRRRKLEPGSAGRQAEPAEGGGASGPGNCSGARVLRVSGSTCVACVWEQRLGVSGLSPKVLVLRAAGSHRGVQGRSESGGGRQGGAVLPLLDFWFIQQGPNPAAPTSSCPFLPSPAGPLLHPQGASGVG</sequence>
<feature type="region of interest" description="Disordered" evidence="1">
    <location>
        <begin position="21"/>
        <end position="150"/>
    </location>
</feature>
<evidence type="ECO:0000313" key="2">
    <source>
        <dbReference type="EMBL" id="KAF6104512.1"/>
    </source>
</evidence>
<feature type="compositionally biased region" description="Low complexity" evidence="1">
    <location>
        <begin position="21"/>
        <end position="35"/>
    </location>
</feature>
<comment type="caution">
    <text evidence="2">The sequence shown here is derived from an EMBL/GenBank/DDBJ whole genome shotgun (WGS) entry which is preliminary data.</text>
</comment>
<dbReference type="Proteomes" id="UP000664940">
    <property type="component" value="Unassembled WGS sequence"/>
</dbReference>
<dbReference type="AlphaFoldDB" id="A0A834E7V2"/>
<accession>A0A834E7V2</accession>
<organism evidence="2 3">
    <name type="scientific">Phyllostomus discolor</name>
    <name type="common">pale spear-nosed bat</name>
    <dbReference type="NCBI Taxonomy" id="89673"/>
    <lineage>
        <taxon>Eukaryota</taxon>
        <taxon>Metazoa</taxon>
        <taxon>Chordata</taxon>
        <taxon>Craniata</taxon>
        <taxon>Vertebrata</taxon>
        <taxon>Euteleostomi</taxon>
        <taxon>Mammalia</taxon>
        <taxon>Eutheria</taxon>
        <taxon>Laurasiatheria</taxon>
        <taxon>Chiroptera</taxon>
        <taxon>Yangochiroptera</taxon>
        <taxon>Phyllostomidae</taxon>
        <taxon>Phyllostominae</taxon>
        <taxon>Phyllostomus</taxon>
    </lineage>
</organism>
<feature type="compositionally biased region" description="Basic and acidic residues" evidence="1">
    <location>
        <begin position="99"/>
        <end position="116"/>
    </location>
</feature>
<proteinExistence type="predicted"/>
<feature type="region of interest" description="Disordered" evidence="1">
    <location>
        <begin position="227"/>
        <end position="252"/>
    </location>
</feature>
<evidence type="ECO:0000256" key="1">
    <source>
        <dbReference type="SAM" id="MobiDB-lite"/>
    </source>
</evidence>
<protein>
    <submittedName>
        <fullName evidence="2">Uncharacterized protein</fullName>
    </submittedName>
</protein>
<reference evidence="2 3" key="1">
    <citation type="journal article" date="2020" name="Nature">
        <title>Six reference-quality genomes reveal evolution of bat adaptations.</title>
        <authorList>
            <person name="Jebb D."/>
            <person name="Huang Z."/>
            <person name="Pippel M."/>
            <person name="Hughes G.M."/>
            <person name="Lavrichenko K."/>
            <person name="Devanna P."/>
            <person name="Winkler S."/>
            <person name="Jermiin L.S."/>
            <person name="Skirmuntt E.C."/>
            <person name="Katzourakis A."/>
            <person name="Burkitt-Gray L."/>
            <person name="Ray D.A."/>
            <person name="Sullivan K.A.M."/>
            <person name="Roscito J.G."/>
            <person name="Kirilenko B.M."/>
            <person name="Davalos L.M."/>
            <person name="Corthals A.P."/>
            <person name="Power M.L."/>
            <person name="Jones G."/>
            <person name="Ransome R.D."/>
            <person name="Dechmann D.K.N."/>
            <person name="Locatelli A.G."/>
            <person name="Puechmaille S.J."/>
            <person name="Fedrigo O."/>
            <person name="Jarvis E.D."/>
            <person name="Hiller M."/>
            <person name="Vernes S.C."/>
            <person name="Myers E.W."/>
            <person name="Teeling E.C."/>
        </authorList>
    </citation>
    <scope>NUCLEOTIDE SEQUENCE [LARGE SCALE GENOMIC DNA]</scope>
    <source>
        <strain evidence="2">Bat1K_MPI-CBG_1</strain>
    </source>
</reference>
<gene>
    <name evidence="2" type="ORF">HJG60_011421</name>
</gene>
<name>A0A834E7V2_9CHIR</name>
<evidence type="ECO:0000313" key="3">
    <source>
        <dbReference type="Proteomes" id="UP000664940"/>
    </source>
</evidence>